<keyword evidence="1" id="KW-0802">TPR repeat</keyword>
<dbReference type="Gene3D" id="1.25.40.10">
    <property type="entry name" value="Tetratricopeptide repeat domain"/>
    <property type="match status" value="1"/>
</dbReference>
<dbReference type="InterPro" id="IPR011990">
    <property type="entry name" value="TPR-like_helical_dom_sf"/>
</dbReference>
<dbReference type="OrthoDB" id="465636at2"/>
<feature type="repeat" description="TPR" evidence="1">
    <location>
        <begin position="14"/>
        <end position="47"/>
    </location>
</feature>
<evidence type="ECO:0000256" key="1">
    <source>
        <dbReference type="PROSITE-ProRule" id="PRU00339"/>
    </source>
</evidence>
<organism evidence="3 4">
    <name type="scientific">Blastochloris tepida</name>
    <dbReference type="NCBI Taxonomy" id="2233851"/>
    <lineage>
        <taxon>Bacteria</taxon>
        <taxon>Pseudomonadati</taxon>
        <taxon>Pseudomonadota</taxon>
        <taxon>Alphaproteobacteria</taxon>
        <taxon>Hyphomicrobiales</taxon>
        <taxon>Blastochloridaceae</taxon>
        <taxon>Blastochloris</taxon>
    </lineage>
</organism>
<dbReference type="KEGG" id="blag:BLTE_35620"/>
<dbReference type="PROSITE" id="PS50005">
    <property type="entry name" value="TPR"/>
    <property type="match status" value="2"/>
</dbReference>
<proteinExistence type="predicted"/>
<dbReference type="PANTHER" id="PTHR42912:SF93">
    <property type="entry name" value="N6-ADENOSINE-METHYLTRANSFERASE TMT1A"/>
    <property type="match status" value="1"/>
</dbReference>
<dbReference type="SUPFAM" id="SSF53335">
    <property type="entry name" value="S-adenosyl-L-methionine-dependent methyltransferases"/>
    <property type="match status" value="1"/>
</dbReference>
<dbReference type="GO" id="GO:0032259">
    <property type="term" value="P:methylation"/>
    <property type="evidence" value="ECO:0007669"/>
    <property type="project" value="UniProtKB-KW"/>
</dbReference>
<dbReference type="SUPFAM" id="SSF48452">
    <property type="entry name" value="TPR-like"/>
    <property type="match status" value="1"/>
</dbReference>
<keyword evidence="3" id="KW-0808">Transferase</keyword>
<gene>
    <name evidence="3" type="ORF">BLTE_35620</name>
</gene>
<accession>A0A348G5P4</accession>
<dbReference type="InterPro" id="IPR013216">
    <property type="entry name" value="Methyltransf_11"/>
</dbReference>
<dbReference type="RefSeq" id="WP_126401921.1">
    <property type="nucleotide sequence ID" value="NZ_AP018907.1"/>
</dbReference>
<evidence type="ECO:0000259" key="2">
    <source>
        <dbReference type="Pfam" id="PF08241"/>
    </source>
</evidence>
<dbReference type="Pfam" id="PF08241">
    <property type="entry name" value="Methyltransf_11"/>
    <property type="match status" value="1"/>
</dbReference>
<protein>
    <submittedName>
        <fullName evidence="3">Methyltransferase</fullName>
    </submittedName>
</protein>
<keyword evidence="3" id="KW-0489">Methyltransferase</keyword>
<dbReference type="InterPro" id="IPR050508">
    <property type="entry name" value="Methyltransf_Superfamily"/>
</dbReference>
<dbReference type="SMART" id="SM00028">
    <property type="entry name" value="TPR"/>
    <property type="match status" value="2"/>
</dbReference>
<dbReference type="GO" id="GO:0008757">
    <property type="term" value="F:S-adenosylmethionine-dependent methyltransferase activity"/>
    <property type="evidence" value="ECO:0007669"/>
    <property type="project" value="InterPro"/>
</dbReference>
<dbReference type="InterPro" id="IPR019734">
    <property type="entry name" value="TPR_rpt"/>
</dbReference>
<dbReference type="InterPro" id="IPR029063">
    <property type="entry name" value="SAM-dependent_MTases_sf"/>
</dbReference>
<dbReference type="PANTHER" id="PTHR42912">
    <property type="entry name" value="METHYLTRANSFERASE"/>
    <property type="match status" value="1"/>
</dbReference>
<dbReference type="Pfam" id="PF13428">
    <property type="entry name" value="TPR_14"/>
    <property type="match status" value="1"/>
</dbReference>
<dbReference type="AlphaFoldDB" id="A0A348G5P4"/>
<name>A0A348G5P4_9HYPH</name>
<feature type="domain" description="Methyltransferase type 11" evidence="2">
    <location>
        <begin position="151"/>
        <end position="243"/>
    </location>
</feature>
<evidence type="ECO:0000313" key="3">
    <source>
        <dbReference type="EMBL" id="BBF94877.1"/>
    </source>
</evidence>
<reference evidence="3 4" key="1">
    <citation type="submission" date="2018-08" db="EMBL/GenBank/DDBJ databases">
        <title>Complete genome sequencing of Blastochloris tepida GI.</title>
        <authorList>
            <person name="Tsukatani Y."/>
            <person name="Mori H."/>
        </authorList>
    </citation>
    <scope>NUCLEOTIDE SEQUENCE [LARGE SCALE GENOMIC DNA]</scope>
    <source>
        <strain evidence="3 4">GI</strain>
    </source>
</reference>
<feature type="repeat" description="TPR" evidence="1">
    <location>
        <begin position="48"/>
        <end position="81"/>
    </location>
</feature>
<dbReference type="EMBL" id="AP018907">
    <property type="protein sequence ID" value="BBF94877.1"/>
    <property type="molecule type" value="Genomic_DNA"/>
</dbReference>
<sequence>MRSPVFRSSGDPIADRRYDLALAYRRDGDLAAAADLLTQAVELAPDWAAAWFALGEVRDALGARQDAADAFRHARDIDPDDELGAALRLARLGDGQAADAMAAGYVQSLFDQYAADFDAALVDRLGYVGPQLLQDALATVRGPHWRATRCLDLGCGTGLAGALLRPHCATLVGIDLSAGMLAQARRKGCYDDLLQADLLAALTAEPAASADLIVAADALVYVGELGPVFAQAARVLSPGGLFAATFERSEAGIELHASLRYRHGADHVRGRATAAGLEVLRLAAASARNDAGAPVPGWLAVLAKPNQPA</sequence>
<evidence type="ECO:0000313" key="4">
    <source>
        <dbReference type="Proteomes" id="UP000266934"/>
    </source>
</evidence>
<keyword evidence="4" id="KW-1185">Reference proteome</keyword>
<dbReference type="Gene3D" id="3.40.50.150">
    <property type="entry name" value="Vaccinia Virus protein VP39"/>
    <property type="match status" value="1"/>
</dbReference>
<dbReference type="CDD" id="cd02440">
    <property type="entry name" value="AdoMet_MTases"/>
    <property type="match status" value="1"/>
</dbReference>
<dbReference type="Proteomes" id="UP000266934">
    <property type="component" value="Chromosome"/>
</dbReference>